<dbReference type="RefSeq" id="WP_189026051.1">
    <property type="nucleotide sequence ID" value="NZ_BMKR01000010.1"/>
</dbReference>
<dbReference type="Proteomes" id="UP000637643">
    <property type="component" value="Unassembled WGS sequence"/>
</dbReference>
<gene>
    <name evidence="2" type="ORF">GCM10010912_28340</name>
</gene>
<keyword evidence="1" id="KW-0812">Transmembrane</keyword>
<organism evidence="2 3">
    <name type="scientific">Paenibacillus albidus</name>
    <dbReference type="NCBI Taxonomy" id="2041023"/>
    <lineage>
        <taxon>Bacteria</taxon>
        <taxon>Bacillati</taxon>
        <taxon>Bacillota</taxon>
        <taxon>Bacilli</taxon>
        <taxon>Bacillales</taxon>
        <taxon>Paenibacillaceae</taxon>
        <taxon>Paenibacillus</taxon>
    </lineage>
</organism>
<proteinExistence type="predicted"/>
<evidence type="ECO:0000256" key="1">
    <source>
        <dbReference type="SAM" id="Phobius"/>
    </source>
</evidence>
<reference evidence="2" key="2">
    <citation type="submission" date="2020-09" db="EMBL/GenBank/DDBJ databases">
        <authorList>
            <person name="Sun Q."/>
            <person name="Zhou Y."/>
        </authorList>
    </citation>
    <scope>NUCLEOTIDE SEQUENCE</scope>
    <source>
        <strain evidence="2">CGMCC 1.16134</strain>
    </source>
</reference>
<name>A0A917CBI5_9BACL</name>
<accession>A0A917CBI5</accession>
<keyword evidence="1" id="KW-1133">Transmembrane helix</keyword>
<evidence type="ECO:0000313" key="3">
    <source>
        <dbReference type="Proteomes" id="UP000637643"/>
    </source>
</evidence>
<dbReference type="EMBL" id="BMKR01000010">
    <property type="protein sequence ID" value="GGF81586.1"/>
    <property type="molecule type" value="Genomic_DNA"/>
</dbReference>
<feature type="transmembrane region" description="Helical" evidence="1">
    <location>
        <begin position="27"/>
        <end position="49"/>
    </location>
</feature>
<reference evidence="2" key="1">
    <citation type="journal article" date="2014" name="Int. J. Syst. Evol. Microbiol.">
        <title>Complete genome sequence of Corynebacterium casei LMG S-19264T (=DSM 44701T), isolated from a smear-ripened cheese.</title>
        <authorList>
            <consortium name="US DOE Joint Genome Institute (JGI-PGF)"/>
            <person name="Walter F."/>
            <person name="Albersmeier A."/>
            <person name="Kalinowski J."/>
            <person name="Ruckert C."/>
        </authorList>
    </citation>
    <scope>NUCLEOTIDE SEQUENCE</scope>
    <source>
        <strain evidence="2">CGMCC 1.16134</strain>
    </source>
</reference>
<dbReference type="AlphaFoldDB" id="A0A917CBI5"/>
<keyword evidence="1" id="KW-0472">Membrane</keyword>
<protein>
    <submittedName>
        <fullName evidence="2">Uncharacterized protein</fullName>
    </submittedName>
</protein>
<evidence type="ECO:0000313" key="2">
    <source>
        <dbReference type="EMBL" id="GGF81586.1"/>
    </source>
</evidence>
<comment type="caution">
    <text evidence="2">The sequence shown here is derived from an EMBL/GenBank/DDBJ whole genome shotgun (WGS) entry which is preliminary data.</text>
</comment>
<sequence length="50" mass="5754">MEQEELRLPLQQESVVRPAEGNIATGLVWGILISIPLWISVFGWVMGFWR</sequence>
<keyword evidence="3" id="KW-1185">Reference proteome</keyword>